<name>A0A6L2K798_TANCI</name>
<dbReference type="EMBL" id="BKCJ010001964">
    <property type="protein sequence ID" value="GEU45281.1"/>
    <property type="molecule type" value="Genomic_DNA"/>
</dbReference>
<protein>
    <recommendedName>
        <fullName evidence="2">Reverse transcriptase domain-containing protein</fullName>
    </recommendedName>
</protein>
<evidence type="ECO:0008006" key="2">
    <source>
        <dbReference type="Google" id="ProtNLM"/>
    </source>
</evidence>
<proteinExistence type="predicted"/>
<sequence length="176" mass="19562">MRIKPSGGVFTAKKPLIFSRLAIMDPPGDIMAQTTPPKRCLNLDSIGPQSTEMPKTWSNFVTLVNVRERFRNEMKCLKIPSKFARFSTFGALISWGRSCLHEGTRLELPVPSSVITIRTSGMTSSQRSCLSTVSLTVLLPPITLKQVGRWKFQTGFKKNLGKHSGREPCLLVGQAR</sequence>
<reference evidence="1" key="1">
    <citation type="journal article" date="2019" name="Sci. Rep.">
        <title>Draft genome of Tanacetum cinerariifolium, the natural source of mosquito coil.</title>
        <authorList>
            <person name="Yamashiro T."/>
            <person name="Shiraishi A."/>
            <person name="Satake H."/>
            <person name="Nakayama K."/>
        </authorList>
    </citation>
    <scope>NUCLEOTIDE SEQUENCE</scope>
</reference>
<dbReference type="AlphaFoldDB" id="A0A6L2K798"/>
<gene>
    <name evidence="1" type="ORF">Tci_017259</name>
</gene>
<comment type="caution">
    <text evidence="1">The sequence shown here is derived from an EMBL/GenBank/DDBJ whole genome shotgun (WGS) entry which is preliminary data.</text>
</comment>
<organism evidence="1">
    <name type="scientific">Tanacetum cinerariifolium</name>
    <name type="common">Dalmatian daisy</name>
    <name type="synonym">Chrysanthemum cinerariifolium</name>
    <dbReference type="NCBI Taxonomy" id="118510"/>
    <lineage>
        <taxon>Eukaryota</taxon>
        <taxon>Viridiplantae</taxon>
        <taxon>Streptophyta</taxon>
        <taxon>Embryophyta</taxon>
        <taxon>Tracheophyta</taxon>
        <taxon>Spermatophyta</taxon>
        <taxon>Magnoliopsida</taxon>
        <taxon>eudicotyledons</taxon>
        <taxon>Gunneridae</taxon>
        <taxon>Pentapetalae</taxon>
        <taxon>asterids</taxon>
        <taxon>campanulids</taxon>
        <taxon>Asterales</taxon>
        <taxon>Asteraceae</taxon>
        <taxon>Asteroideae</taxon>
        <taxon>Anthemideae</taxon>
        <taxon>Anthemidinae</taxon>
        <taxon>Tanacetum</taxon>
    </lineage>
</organism>
<accession>A0A6L2K798</accession>
<evidence type="ECO:0000313" key="1">
    <source>
        <dbReference type="EMBL" id="GEU45281.1"/>
    </source>
</evidence>